<evidence type="ECO:0000256" key="2">
    <source>
        <dbReference type="SAM" id="MobiDB-lite"/>
    </source>
</evidence>
<dbReference type="InterPro" id="IPR029033">
    <property type="entry name" value="His_PPase_superfam"/>
</dbReference>
<dbReference type="GO" id="GO:0005829">
    <property type="term" value="C:cytosol"/>
    <property type="evidence" value="ECO:0007669"/>
    <property type="project" value="TreeGrafter"/>
</dbReference>
<dbReference type="SUPFAM" id="SSF53254">
    <property type="entry name" value="Phosphoglycerate mutase-like"/>
    <property type="match status" value="1"/>
</dbReference>
<protein>
    <recommendedName>
        <fullName evidence="5">Phosphoglycerate mutase-like protein</fullName>
    </recommendedName>
</protein>
<feature type="compositionally biased region" description="Pro residues" evidence="2">
    <location>
        <begin position="15"/>
        <end position="36"/>
    </location>
</feature>
<keyword evidence="1" id="KW-0378">Hydrolase</keyword>
<dbReference type="OrthoDB" id="354304at2759"/>
<gene>
    <name evidence="3" type="ORF">M378DRAFT_16317</name>
</gene>
<dbReference type="Gene3D" id="3.40.50.1240">
    <property type="entry name" value="Phosphoglycerate mutase-like"/>
    <property type="match status" value="1"/>
</dbReference>
<sequence length="293" mass="33138">MSFLLVPALGAPRQFHPPPPPPYEEFPPLHPTPPPSYQDAISESAPMQQRRCIVIHSSDMHSNANQSVWYEDDAPNPLTDAGRLQAKSLGKNWEDTRIDYLLSSPLERALCTANTLSDHNQGRPEVVIHPNLVERRYGAKVARLMRYNDEAAQKELRGKSAYSPGPMSRLHSPAEGGESMATVASRAERIIRMILSKHGVKLSEAPEFLRDEKTTTTPAILPDGIPHVVIVSHNVFLMELYEKLYSWGEDHVETSCDWKNANWSRHILWYDEDTDKLDVFDMKPNIAGIRTRL</sequence>
<dbReference type="PANTHER" id="PTHR46517:SF1">
    <property type="entry name" value="FRUCTOSE-2,6-BISPHOSPHATASE TIGAR"/>
    <property type="match status" value="1"/>
</dbReference>
<dbReference type="GO" id="GO:0043456">
    <property type="term" value="P:regulation of pentose-phosphate shunt"/>
    <property type="evidence" value="ECO:0007669"/>
    <property type="project" value="TreeGrafter"/>
</dbReference>
<evidence type="ECO:0000313" key="4">
    <source>
        <dbReference type="Proteomes" id="UP000054549"/>
    </source>
</evidence>
<dbReference type="InterPro" id="IPR051695">
    <property type="entry name" value="Phosphoglycerate_Mutase"/>
</dbReference>
<dbReference type="Pfam" id="PF00300">
    <property type="entry name" value="His_Phos_1"/>
    <property type="match status" value="1"/>
</dbReference>
<dbReference type="Proteomes" id="UP000054549">
    <property type="component" value="Unassembled WGS sequence"/>
</dbReference>
<dbReference type="GO" id="GO:0004331">
    <property type="term" value="F:fructose-2,6-bisphosphate 2-phosphatase activity"/>
    <property type="evidence" value="ECO:0007669"/>
    <property type="project" value="TreeGrafter"/>
</dbReference>
<dbReference type="InterPro" id="IPR013078">
    <property type="entry name" value="His_Pase_superF_clade-1"/>
</dbReference>
<feature type="region of interest" description="Disordered" evidence="2">
    <location>
        <begin position="9"/>
        <end position="40"/>
    </location>
</feature>
<proteinExistence type="predicted"/>
<organism evidence="3 4">
    <name type="scientific">Amanita muscaria (strain Koide BX008)</name>
    <dbReference type="NCBI Taxonomy" id="946122"/>
    <lineage>
        <taxon>Eukaryota</taxon>
        <taxon>Fungi</taxon>
        <taxon>Dikarya</taxon>
        <taxon>Basidiomycota</taxon>
        <taxon>Agaricomycotina</taxon>
        <taxon>Agaricomycetes</taxon>
        <taxon>Agaricomycetidae</taxon>
        <taxon>Agaricales</taxon>
        <taxon>Pluteineae</taxon>
        <taxon>Amanitaceae</taxon>
        <taxon>Amanita</taxon>
    </lineage>
</organism>
<name>A0A0C2WMD4_AMAMK</name>
<dbReference type="AlphaFoldDB" id="A0A0C2WMD4"/>
<reference evidence="3 4" key="1">
    <citation type="submission" date="2014-04" db="EMBL/GenBank/DDBJ databases">
        <title>Evolutionary Origins and Diversification of the Mycorrhizal Mutualists.</title>
        <authorList>
            <consortium name="DOE Joint Genome Institute"/>
            <consortium name="Mycorrhizal Genomics Consortium"/>
            <person name="Kohler A."/>
            <person name="Kuo A."/>
            <person name="Nagy L.G."/>
            <person name="Floudas D."/>
            <person name="Copeland A."/>
            <person name="Barry K.W."/>
            <person name="Cichocki N."/>
            <person name="Veneault-Fourrey C."/>
            <person name="LaButti K."/>
            <person name="Lindquist E.A."/>
            <person name="Lipzen A."/>
            <person name="Lundell T."/>
            <person name="Morin E."/>
            <person name="Murat C."/>
            <person name="Riley R."/>
            <person name="Ohm R."/>
            <person name="Sun H."/>
            <person name="Tunlid A."/>
            <person name="Henrissat B."/>
            <person name="Grigoriev I.V."/>
            <person name="Hibbett D.S."/>
            <person name="Martin F."/>
        </authorList>
    </citation>
    <scope>NUCLEOTIDE SEQUENCE [LARGE SCALE GENOMIC DNA]</scope>
    <source>
        <strain evidence="3 4">Koide BX008</strain>
    </source>
</reference>
<dbReference type="PANTHER" id="PTHR46517">
    <property type="entry name" value="FRUCTOSE-2,6-BISPHOSPHATASE TIGAR"/>
    <property type="match status" value="1"/>
</dbReference>
<keyword evidence="4" id="KW-1185">Reference proteome</keyword>
<dbReference type="CDD" id="cd07067">
    <property type="entry name" value="HP_PGM_like"/>
    <property type="match status" value="1"/>
</dbReference>
<dbReference type="EMBL" id="KN818373">
    <property type="protein sequence ID" value="KIL57363.1"/>
    <property type="molecule type" value="Genomic_DNA"/>
</dbReference>
<feature type="region of interest" description="Disordered" evidence="2">
    <location>
        <begin position="155"/>
        <end position="177"/>
    </location>
</feature>
<dbReference type="GO" id="GO:0045820">
    <property type="term" value="P:negative regulation of glycolytic process"/>
    <property type="evidence" value="ECO:0007669"/>
    <property type="project" value="TreeGrafter"/>
</dbReference>
<dbReference type="STRING" id="946122.A0A0C2WMD4"/>
<evidence type="ECO:0008006" key="5">
    <source>
        <dbReference type="Google" id="ProtNLM"/>
    </source>
</evidence>
<evidence type="ECO:0000313" key="3">
    <source>
        <dbReference type="EMBL" id="KIL57363.1"/>
    </source>
</evidence>
<dbReference type="HOGENOM" id="CLU_090713_0_0_1"/>
<evidence type="ECO:0000256" key="1">
    <source>
        <dbReference type="ARBA" id="ARBA00022801"/>
    </source>
</evidence>
<dbReference type="InParanoid" id="A0A0C2WMD4"/>
<accession>A0A0C2WMD4</accession>